<dbReference type="GO" id="GO:0016627">
    <property type="term" value="F:oxidoreductase activity, acting on the CH-CH group of donors"/>
    <property type="evidence" value="ECO:0007669"/>
    <property type="project" value="UniProtKB-ARBA"/>
</dbReference>
<dbReference type="PANTHER" id="PTHR32487:SF12">
    <property type="entry name" value="3-OXO-DELTA(4,5)-STEROID 5-BETA-REDUCTASE"/>
    <property type="match status" value="1"/>
</dbReference>
<evidence type="ECO:0000259" key="1">
    <source>
        <dbReference type="Pfam" id="PF22917"/>
    </source>
</evidence>
<dbReference type="InterPro" id="IPR036291">
    <property type="entry name" value="NAD(P)-bd_dom_sf"/>
</dbReference>
<organism evidence="2">
    <name type="scientific">Linum usitatissimum</name>
    <name type="common">Flax</name>
    <name type="synonym">Linum humile</name>
    <dbReference type="NCBI Taxonomy" id="4006"/>
    <lineage>
        <taxon>Eukaryota</taxon>
        <taxon>Viridiplantae</taxon>
        <taxon>Streptophyta</taxon>
        <taxon>Embryophyta</taxon>
        <taxon>Tracheophyta</taxon>
        <taxon>Spermatophyta</taxon>
        <taxon>Magnoliopsida</taxon>
        <taxon>eudicotyledons</taxon>
        <taxon>Gunneridae</taxon>
        <taxon>Pentapetalae</taxon>
        <taxon>rosids</taxon>
        <taxon>fabids</taxon>
        <taxon>Malpighiales</taxon>
        <taxon>Linaceae</taxon>
        <taxon>Linum</taxon>
    </lineage>
</organism>
<dbReference type="SUPFAM" id="SSF51735">
    <property type="entry name" value="NAD(P)-binding Rossmann-fold domains"/>
    <property type="match status" value="1"/>
</dbReference>
<dbReference type="Gene3D" id="3.40.50.720">
    <property type="entry name" value="NAD(P)-binding Rossmann-like Domain"/>
    <property type="match status" value="1"/>
</dbReference>
<sequence length="386" mass="42970">MASDAKTEPPTHKSPSKNVAIIFGVTGLVGREIAKKLISITESWTVYGVSRRPDKLPISSPNYHFIPCDLLNPLDTQTKLSPISNLITHLFWVTWAANFPLDSKQCCDENRSMMSNALQPILSSNSQSLKHVSLQTGLKHYISLRDFVNGGGIRRFYDEDCPRAEDGFNFYYSLEDLLKEKLLEGSGAGWSVIRPGLVMGSSTTSIYNVIGSLCVYGVICRRMDLPFVFGGTKECWEEAYIDGSDSGLVAEHHIWAATDERVRSTAERALNSVNGSSFSWKGIWAVIAEKIGVEASEEGLDEGFRFAAAMGGLGGVWAEIVKEEGLVETEMEELANWEFLDVLFRFPIKLLGSREKSDRLGFTARRETAESAAYWIDSMRREKLIP</sequence>
<dbReference type="EMBL" id="JX174446">
    <property type="protein sequence ID" value="AFN53668.1"/>
    <property type="molecule type" value="Genomic_DNA"/>
</dbReference>
<dbReference type="GO" id="GO:0006629">
    <property type="term" value="P:lipid metabolic process"/>
    <property type="evidence" value="ECO:0007669"/>
    <property type="project" value="UniProtKB-ARBA"/>
</dbReference>
<dbReference type="PANTHER" id="PTHR32487">
    <property type="entry name" value="3-OXO-DELTA(4,5)-STEROID 5-BETA-REDUCTASE"/>
    <property type="match status" value="1"/>
</dbReference>
<dbReference type="AlphaFoldDB" id="I6XNF6"/>
<name>I6XNF6_LINUS</name>
<evidence type="ECO:0000313" key="2">
    <source>
        <dbReference type="EMBL" id="AFN53668.1"/>
    </source>
</evidence>
<feature type="domain" description="PRISE-like Rossmann-fold" evidence="1">
    <location>
        <begin position="79"/>
        <end position="297"/>
    </location>
</feature>
<proteinExistence type="predicted"/>
<dbReference type="Pfam" id="PF22917">
    <property type="entry name" value="PRISE"/>
    <property type="match status" value="1"/>
</dbReference>
<dbReference type="InterPro" id="IPR055222">
    <property type="entry name" value="PRISE-like_Rossmann-fold"/>
</dbReference>
<reference evidence="2" key="1">
    <citation type="journal article" date="2012" name="Plant J.">
        <title>The genome of flax (Linum usitatissimum) assembled de novo from short shotgun sequence reads.</title>
        <authorList>
            <person name="Wang Z."/>
            <person name="Hobson N."/>
            <person name="Galindo L."/>
            <person name="Zhu S."/>
            <person name="Shi D."/>
            <person name="McDill J."/>
            <person name="Yang L."/>
            <person name="Hawkins S."/>
            <person name="Neutelings G."/>
            <person name="Datla R."/>
            <person name="Lambert G."/>
            <person name="Galbraith D.W."/>
            <person name="Grassa C.J."/>
            <person name="Geraldes A."/>
            <person name="Cronk Q.C."/>
            <person name="Cullis C."/>
            <person name="Dash P.K."/>
            <person name="Kumar P.A."/>
            <person name="Cloutier S."/>
            <person name="Sharpe A.G."/>
            <person name="Wong G.K."/>
            <person name="Wang J."/>
            <person name="Deyholos M.K."/>
        </authorList>
    </citation>
    <scope>NUCLEOTIDE SEQUENCE</scope>
</reference>
<accession>I6XNF6</accession>
<protein>
    <recommendedName>
        <fullName evidence="1">PRISE-like Rossmann-fold domain-containing protein</fullName>
    </recommendedName>
</protein>